<accession>A0AAD1II86</accession>
<organism evidence="2 3">
    <name type="scientific">Mycolicibacterium litorale</name>
    <dbReference type="NCBI Taxonomy" id="758802"/>
    <lineage>
        <taxon>Bacteria</taxon>
        <taxon>Bacillati</taxon>
        <taxon>Actinomycetota</taxon>
        <taxon>Actinomycetes</taxon>
        <taxon>Mycobacteriales</taxon>
        <taxon>Mycobacteriaceae</taxon>
        <taxon>Mycolicibacterium</taxon>
    </lineage>
</organism>
<feature type="domain" description="SnoaL-like" evidence="1">
    <location>
        <begin position="16"/>
        <end position="121"/>
    </location>
</feature>
<gene>
    <name evidence="2" type="ORF">MLIT_08580</name>
</gene>
<dbReference type="Pfam" id="PF12680">
    <property type="entry name" value="SnoaL_2"/>
    <property type="match status" value="1"/>
</dbReference>
<keyword evidence="3" id="KW-1185">Reference proteome</keyword>
<dbReference type="Proteomes" id="UP000466607">
    <property type="component" value="Chromosome"/>
</dbReference>
<evidence type="ECO:0000259" key="1">
    <source>
        <dbReference type="Pfam" id="PF12680"/>
    </source>
</evidence>
<dbReference type="PANTHER" id="PTHR41252">
    <property type="entry name" value="BLR2505 PROTEIN"/>
    <property type="match status" value="1"/>
</dbReference>
<dbReference type="InterPro" id="IPR037401">
    <property type="entry name" value="SnoaL-like"/>
</dbReference>
<sequence>MAQPLDDVAFRNLATVRAGFDAWSAGTGSPYDSLADHARWEIVGNSVASRVYVDKEDFLTNVIRPFNARMSQRLVPTIRDIFADRDTVIVLFDAAGVARDGIPYRNTYAWFLTLEGDQIVRASAFFDAIAFNDLWQRVPV</sequence>
<evidence type="ECO:0000313" key="3">
    <source>
        <dbReference type="Proteomes" id="UP000466607"/>
    </source>
</evidence>
<dbReference type="PANTHER" id="PTHR41252:SF1">
    <property type="entry name" value="BLR2505 PROTEIN"/>
    <property type="match status" value="1"/>
</dbReference>
<dbReference type="Gene3D" id="3.10.450.50">
    <property type="match status" value="1"/>
</dbReference>
<reference evidence="2 3" key="1">
    <citation type="journal article" date="2019" name="Emerg. Microbes Infect.">
        <title>Comprehensive subspecies identification of 175 nontuberculous mycobacteria species based on 7547 genomic profiles.</title>
        <authorList>
            <person name="Matsumoto Y."/>
            <person name="Kinjo T."/>
            <person name="Motooka D."/>
            <person name="Nabeya D."/>
            <person name="Jung N."/>
            <person name="Uechi K."/>
            <person name="Horii T."/>
            <person name="Iida T."/>
            <person name="Fujita J."/>
            <person name="Nakamura S."/>
        </authorList>
    </citation>
    <scope>NUCLEOTIDE SEQUENCE [LARGE SCALE GENOMIC DNA]</scope>
    <source>
        <strain evidence="2 3">JCM 17423</strain>
    </source>
</reference>
<dbReference type="AlphaFoldDB" id="A0AAD1II86"/>
<evidence type="ECO:0000313" key="2">
    <source>
        <dbReference type="EMBL" id="BBY15266.1"/>
    </source>
</evidence>
<protein>
    <recommendedName>
        <fullName evidence="1">SnoaL-like domain-containing protein</fullName>
    </recommendedName>
</protein>
<name>A0AAD1II86_9MYCO</name>
<dbReference type="InterPro" id="IPR032710">
    <property type="entry name" value="NTF2-like_dom_sf"/>
</dbReference>
<proteinExistence type="predicted"/>
<dbReference type="RefSeq" id="WP_234880360.1">
    <property type="nucleotide sequence ID" value="NZ_AP022586.1"/>
</dbReference>
<dbReference type="EMBL" id="AP022586">
    <property type="protein sequence ID" value="BBY15266.1"/>
    <property type="molecule type" value="Genomic_DNA"/>
</dbReference>
<dbReference type="SUPFAM" id="SSF54427">
    <property type="entry name" value="NTF2-like"/>
    <property type="match status" value="1"/>
</dbReference>